<evidence type="ECO:0000313" key="2">
    <source>
        <dbReference type="EMBL" id="CAL8068184.1"/>
    </source>
</evidence>
<dbReference type="SMART" id="SM00225">
    <property type="entry name" value="BTB"/>
    <property type="match status" value="1"/>
</dbReference>
<evidence type="ECO:0000313" key="3">
    <source>
        <dbReference type="Proteomes" id="UP001642540"/>
    </source>
</evidence>
<evidence type="ECO:0000259" key="1">
    <source>
        <dbReference type="PROSITE" id="PS50097"/>
    </source>
</evidence>
<reference evidence="2 3" key="1">
    <citation type="submission" date="2024-08" db="EMBL/GenBank/DDBJ databases">
        <authorList>
            <person name="Cucini C."/>
            <person name="Frati F."/>
        </authorList>
    </citation>
    <scope>NUCLEOTIDE SEQUENCE [LARGE SCALE GENOMIC DNA]</scope>
</reference>
<organism evidence="2 3">
    <name type="scientific">Orchesella dallaii</name>
    <dbReference type="NCBI Taxonomy" id="48710"/>
    <lineage>
        <taxon>Eukaryota</taxon>
        <taxon>Metazoa</taxon>
        <taxon>Ecdysozoa</taxon>
        <taxon>Arthropoda</taxon>
        <taxon>Hexapoda</taxon>
        <taxon>Collembola</taxon>
        <taxon>Entomobryomorpha</taxon>
        <taxon>Entomobryoidea</taxon>
        <taxon>Orchesellidae</taxon>
        <taxon>Orchesellinae</taxon>
        <taxon>Orchesella</taxon>
    </lineage>
</organism>
<dbReference type="PROSITE" id="PS50097">
    <property type="entry name" value="BTB"/>
    <property type="match status" value="1"/>
</dbReference>
<dbReference type="PANTHER" id="PTHR24413">
    <property type="entry name" value="SPECKLE-TYPE POZ PROTEIN"/>
    <property type="match status" value="1"/>
</dbReference>
<gene>
    <name evidence="2" type="ORF">ODALV1_LOCUS151</name>
</gene>
<dbReference type="Proteomes" id="UP001642540">
    <property type="component" value="Unassembled WGS sequence"/>
</dbReference>
<comment type="caution">
    <text evidence="2">The sequence shown here is derived from an EMBL/GenBank/DDBJ whole genome shotgun (WGS) entry which is preliminary data.</text>
</comment>
<dbReference type="Gene3D" id="3.30.710.10">
    <property type="entry name" value="Potassium Channel Kv1.1, Chain A"/>
    <property type="match status" value="1"/>
</dbReference>
<proteinExistence type="predicted"/>
<dbReference type="EMBL" id="CAXLJM020000001">
    <property type="protein sequence ID" value="CAL8068184.1"/>
    <property type="molecule type" value="Genomic_DNA"/>
</dbReference>
<dbReference type="CDD" id="cd18186">
    <property type="entry name" value="BTB_POZ_ZBTB_KLHL-like"/>
    <property type="match status" value="1"/>
</dbReference>
<accession>A0ABP1PJM9</accession>
<sequence length="351" mass="40737">MPTDKEARKLFKCFPNQSYEGDELMLVQNAIRKIAGQDGNICIKIESFINRRGNYWQMRIGLKFNKRFVNTLEKNLAEPKFVLKGLLDREGTEQIELQTDELDLKERDVFNNNVTSYSKRKMFFPKSATVGFKYSLILEWKSKKYAGATKPDYYKLLNDKILTDCIVVTSNNEEKPCHQCILAAGSDVFKAMFNIGLSESQLRKIVLQDVTENCFNKLLEHLYGREFKRSQMTQDVAIELIQVAHRYMILDLVAKVTDFLLDMPSRLYTMDNVLELYYFSEKVEYLNMLANKMLCIMKTNCNKLKAAPAYQELKEQQPEQAADLENQISASRKHKRTQSTNIVENCVGMIQ</sequence>
<dbReference type="InterPro" id="IPR011333">
    <property type="entry name" value="SKP1/BTB/POZ_sf"/>
</dbReference>
<name>A0ABP1PJM9_9HEXA</name>
<feature type="domain" description="BTB" evidence="1">
    <location>
        <begin position="163"/>
        <end position="231"/>
    </location>
</feature>
<keyword evidence="3" id="KW-1185">Reference proteome</keyword>
<protein>
    <recommendedName>
        <fullName evidence="1">BTB domain-containing protein</fullName>
    </recommendedName>
</protein>
<dbReference type="InterPro" id="IPR000210">
    <property type="entry name" value="BTB/POZ_dom"/>
</dbReference>
<dbReference type="Pfam" id="PF00651">
    <property type="entry name" value="BTB"/>
    <property type="match status" value="1"/>
</dbReference>
<dbReference type="SUPFAM" id="SSF54695">
    <property type="entry name" value="POZ domain"/>
    <property type="match status" value="1"/>
</dbReference>